<gene>
    <name evidence="1" type="ORF">C9994_08095</name>
</gene>
<dbReference type="Proteomes" id="UP000240608">
    <property type="component" value="Unassembled WGS sequence"/>
</dbReference>
<accession>A0A2T4DR35</accession>
<evidence type="ECO:0000313" key="1">
    <source>
        <dbReference type="EMBL" id="PTB96281.1"/>
    </source>
</evidence>
<dbReference type="RefSeq" id="WP_188460311.1">
    <property type="nucleotide sequence ID" value="NZ_BAABHU010000002.1"/>
</dbReference>
<organism evidence="1 2">
    <name type="scientific">Marivirga lumbricoides</name>
    <dbReference type="NCBI Taxonomy" id="1046115"/>
    <lineage>
        <taxon>Bacteria</taxon>
        <taxon>Pseudomonadati</taxon>
        <taxon>Bacteroidota</taxon>
        <taxon>Cytophagia</taxon>
        <taxon>Cytophagales</taxon>
        <taxon>Marivirgaceae</taxon>
        <taxon>Marivirga</taxon>
    </lineage>
</organism>
<comment type="caution">
    <text evidence="1">The sequence shown here is derived from an EMBL/GenBank/DDBJ whole genome shotgun (WGS) entry which is preliminary data.</text>
</comment>
<evidence type="ECO:0000313" key="2">
    <source>
        <dbReference type="Proteomes" id="UP000240608"/>
    </source>
</evidence>
<reference evidence="1 2" key="1">
    <citation type="submission" date="2018-03" db="EMBL/GenBank/DDBJ databases">
        <title>Cross-interface Injection: A General Nanoliter Liquid Handling Method Applied to Single Cells Genome Amplification Automated Nanoliter Liquid Handling Applied to Single Cell Multiple Displacement Amplification.</title>
        <authorList>
            <person name="Yun J."/>
            <person name="Xu P."/>
            <person name="Xu J."/>
            <person name="Dai X."/>
            <person name="Wang Y."/>
            <person name="Zheng X."/>
            <person name="Cao C."/>
            <person name="Yi Q."/>
            <person name="Zhu Y."/>
            <person name="Wang L."/>
            <person name="Dong Z."/>
            <person name="Huang Y."/>
            <person name="Huang L."/>
            <person name="Du W."/>
        </authorList>
    </citation>
    <scope>NUCLEOTIDE SEQUENCE [LARGE SCALE GENOMIC DNA]</scope>
    <source>
        <strain evidence="1 2">Z-D1-2</strain>
    </source>
</reference>
<name>A0A2T4DR35_9BACT</name>
<proteinExistence type="predicted"/>
<protein>
    <submittedName>
        <fullName evidence="1">Uncharacterized protein</fullName>
    </submittedName>
</protein>
<sequence>MKIRLSSKRLHSGKCQVRFQVAEESTGASWYGYALAEPKETLKEVVERIEYRFIQRKNGLNLYRKALYNMNTFRTSEENMMIFRDQK</sequence>
<dbReference type="AlphaFoldDB" id="A0A2T4DR35"/>
<dbReference type="EMBL" id="PYVU01000058">
    <property type="protein sequence ID" value="PTB96281.1"/>
    <property type="molecule type" value="Genomic_DNA"/>
</dbReference>